<dbReference type="Gene3D" id="3.90.850.10">
    <property type="entry name" value="Fumarylacetoacetase-like, C-terminal domain"/>
    <property type="match status" value="1"/>
</dbReference>
<dbReference type="PANTHER" id="PTHR42796">
    <property type="entry name" value="FUMARYLACETOACETATE HYDROLASE DOMAIN-CONTAINING PROTEIN 2A-RELATED"/>
    <property type="match status" value="1"/>
</dbReference>
<keyword evidence="4" id="KW-0456">Lyase</keyword>
<keyword evidence="5" id="KW-1185">Reference proteome</keyword>
<evidence type="ECO:0000313" key="5">
    <source>
        <dbReference type="Proteomes" id="UP000346198"/>
    </source>
</evidence>
<dbReference type="AlphaFoldDB" id="A0A6C2UMV7"/>
<dbReference type="InterPro" id="IPR051121">
    <property type="entry name" value="FAH"/>
</dbReference>
<dbReference type="FunFam" id="3.90.850.10:FF:000002">
    <property type="entry name" value="2-hydroxyhepta-2,4-diene-1,7-dioate isomerase"/>
    <property type="match status" value="1"/>
</dbReference>
<evidence type="ECO:0000259" key="3">
    <source>
        <dbReference type="Pfam" id="PF01557"/>
    </source>
</evidence>
<evidence type="ECO:0000256" key="2">
    <source>
        <dbReference type="ARBA" id="ARBA00022723"/>
    </source>
</evidence>
<dbReference type="GO" id="GO:0046872">
    <property type="term" value="F:metal ion binding"/>
    <property type="evidence" value="ECO:0007669"/>
    <property type="project" value="UniProtKB-KW"/>
</dbReference>
<name>A0A6C2UMV7_9BACT</name>
<dbReference type="GO" id="GO:0016829">
    <property type="term" value="F:lyase activity"/>
    <property type="evidence" value="ECO:0007669"/>
    <property type="project" value="UniProtKB-KW"/>
</dbReference>
<dbReference type="Proteomes" id="UP000346198">
    <property type="component" value="Unassembled WGS sequence"/>
</dbReference>
<dbReference type="RefSeq" id="WP_136062826.1">
    <property type="nucleotide sequence ID" value="NZ_CAAHFH010000002.1"/>
</dbReference>
<evidence type="ECO:0000256" key="1">
    <source>
        <dbReference type="ARBA" id="ARBA00010211"/>
    </source>
</evidence>
<gene>
    <name evidence="4" type="ORF">SCARR_03421</name>
</gene>
<dbReference type="Pfam" id="PF01557">
    <property type="entry name" value="FAA_hydrolase"/>
    <property type="match status" value="1"/>
</dbReference>
<dbReference type="GO" id="GO:0019752">
    <property type="term" value="P:carboxylic acid metabolic process"/>
    <property type="evidence" value="ECO:0007669"/>
    <property type="project" value="UniProtKB-ARBA"/>
</dbReference>
<dbReference type="InterPro" id="IPR036663">
    <property type="entry name" value="Fumarylacetoacetase_C_sf"/>
</dbReference>
<feature type="domain" description="Fumarylacetoacetase-like C-terminal" evidence="3">
    <location>
        <begin position="77"/>
        <end position="282"/>
    </location>
</feature>
<accession>A0A6C2UMV7</accession>
<evidence type="ECO:0000313" key="4">
    <source>
        <dbReference type="EMBL" id="VGO21349.1"/>
    </source>
</evidence>
<dbReference type="SUPFAM" id="SSF56529">
    <property type="entry name" value="FAH"/>
    <property type="match status" value="1"/>
</dbReference>
<comment type="similarity">
    <text evidence="1">Belongs to the FAH family.</text>
</comment>
<keyword evidence="2" id="KW-0479">Metal-binding</keyword>
<proteinExistence type="inferred from homology"/>
<dbReference type="PANTHER" id="PTHR42796:SF4">
    <property type="entry name" value="FUMARYLACETOACETATE HYDROLASE DOMAIN-CONTAINING PROTEIN 2A"/>
    <property type="match status" value="1"/>
</dbReference>
<reference evidence="4 5" key="1">
    <citation type="submission" date="2019-04" db="EMBL/GenBank/DDBJ databases">
        <authorList>
            <person name="Van Vliet M D."/>
        </authorList>
    </citation>
    <scope>NUCLEOTIDE SEQUENCE [LARGE SCALE GENOMIC DNA]</scope>
    <source>
        <strain evidence="4 5">F21</strain>
    </source>
</reference>
<dbReference type="GO" id="GO:0016853">
    <property type="term" value="F:isomerase activity"/>
    <property type="evidence" value="ECO:0007669"/>
    <property type="project" value="UniProtKB-ARBA"/>
</dbReference>
<dbReference type="EMBL" id="CAAHFH010000002">
    <property type="protein sequence ID" value="VGO21349.1"/>
    <property type="molecule type" value="Genomic_DNA"/>
</dbReference>
<organism evidence="4 5">
    <name type="scientific">Pontiella sulfatireligans</name>
    <dbReference type="NCBI Taxonomy" id="2750658"/>
    <lineage>
        <taxon>Bacteria</taxon>
        <taxon>Pseudomonadati</taxon>
        <taxon>Kiritimatiellota</taxon>
        <taxon>Kiritimatiellia</taxon>
        <taxon>Kiritimatiellales</taxon>
        <taxon>Pontiellaceae</taxon>
        <taxon>Pontiella</taxon>
    </lineage>
</organism>
<protein>
    <submittedName>
        <fullName evidence="4">Ureidoglycolate lyase</fullName>
    </submittedName>
</protein>
<dbReference type="InterPro" id="IPR011234">
    <property type="entry name" value="Fumarylacetoacetase-like_C"/>
</dbReference>
<sequence length="282" mass="30347">MRLVRFGEKGKERPGVWMGDGRILDVRALAFHIEDYNEHFFTHHGVEQLAELVNDPGAKFVDAAGIRLGAPIARPSKIICVGANYADHAKEFGHEIPSEPILFFKATSAVNGPFDPIALPAEAQVVDSESELAVVIGKTASRVQAADALDYVAGYTVLNDATERIVQKANGQWMRGKGFDTFCPMGPFLVTPDEIPSIGSLRVWQKHNGVVLQDGNTADMMFDVPFLIEYISRGMTLLPGDVISTGTPSGIGSAREPKVLMQAGDVVEAGVDGVGAQRSTVQ</sequence>